<dbReference type="STRING" id="1460663.A0A177C6D8"/>
<dbReference type="OrthoDB" id="4892971at2759"/>
<evidence type="ECO:0000313" key="2">
    <source>
        <dbReference type="Proteomes" id="UP000077069"/>
    </source>
</evidence>
<gene>
    <name evidence="1" type="ORF">CC84DRAFT_1053975</name>
</gene>
<dbReference type="Proteomes" id="UP000077069">
    <property type="component" value="Unassembled WGS sequence"/>
</dbReference>
<organism evidence="1 2">
    <name type="scientific">Paraphaeosphaeria sporulosa</name>
    <dbReference type="NCBI Taxonomy" id="1460663"/>
    <lineage>
        <taxon>Eukaryota</taxon>
        <taxon>Fungi</taxon>
        <taxon>Dikarya</taxon>
        <taxon>Ascomycota</taxon>
        <taxon>Pezizomycotina</taxon>
        <taxon>Dothideomycetes</taxon>
        <taxon>Pleosporomycetidae</taxon>
        <taxon>Pleosporales</taxon>
        <taxon>Massarineae</taxon>
        <taxon>Didymosphaeriaceae</taxon>
        <taxon>Paraphaeosphaeria</taxon>
    </lineage>
</organism>
<dbReference type="PANTHER" id="PTHR40260:SF2">
    <property type="entry name" value="BLR8190 PROTEIN"/>
    <property type="match status" value="1"/>
</dbReference>
<dbReference type="SUPFAM" id="SSF54909">
    <property type="entry name" value="Dimeric alpha+beta barrel"/>
    <property type="match status" value="1"/>
</dbReference>
<keyword evidence="2" id="KW-1185">Reference proteome</keyword>
<dbReference type="GeneID" id="28757004"/>
<dbReference type="InParanoid" id="A0A177C6D8"/>
<dbReference type="EMBL" id="KV441555">
    <property type="protein sequence ID" value="OAG03095.1"/>
    <property type="molecule type" value="Genomic_DNA"/>
</dbReference>
<dbReference type="InterPro" id="IPR011008">
    <property type="entry name" value="Dimeric_a/b-barrel"/>
</dbReference>
<feature type="non-terminal residue" evidence="1">
    <location>
        <position position="1"/>
    </location>
</feature>
<evidence type="ECO:0008006" key="3">
    <source>
        <dbReference type="Google" id="ProtNLM"/>
    </source>
</evidence>
<evidence type="ECO:0000313" key="1">
    <source>
        <dbReference type="EMBL" id="OAG03095.1"/>
    </source>
</evidence>
<dbReference type="Gene3D" id="3.30.70.100">
    <property type="match status" value="1"/>
</dbReference>
<dbReference type="RefSeq" id="XP_018033460.1">
    <property type="nucleotide sequence ID" value="XM_018173518.1"/>
</dbReference>
<dbReference type="AlphaFoldDB" id="A0A177C6D8"/>
<dbReference type="PANTHER" id="PTHR40260">
    <property type="entry name" value="BLR8190 PROTEIN"/>
    <property type="match status" value="1"/>
</dbReference>
<feature type="non-terminal residue" evidence="1">
    <location>
        <position position="98"/>
    </location>
</feature>
<accession>A0A177C6D8</accession>
<proteinExistence type="predicted"/>
<sequence length="98" mass="10978">VINIIYKRTPDLKLDTDYLVKTHIPMAYKAWIPHGLLGCTVSQAAPDSDYAYMINIRFKTLEGWQKAASDAEQMGPLMADIPNFTNAMPDFVVGMVVE</sequence>
<protein>
    <recommendedName>
        <fullName evidence="3">EthD domain-containing protein</fullName>
    </recommendedName>
</protein>
<reference evidence="1 2" key="1">
    <citation type="submission" date="2016-05" db="EMBL/GenBank/DDBJ databases">
        <title>Comparative analysis of secretome profiles of manganese(II)-oxidizing ascomycete fungi.</title>
        <authorList>
            <consortium name="DOE Joint Genome Institute"/>
            <person name="Zeiner C.A."/>
            <person name="Purvine S.O."/>
            <person name="Zink E.M."/>
            <person name="Wu S."/>
            <person name="Pasa-Tolic L."/>
            <person name="Chaput D.L."/>
            <person name="Haridas S."/>
            <person name="Grigoriev I.V."/>
            <person name="Santelli C.M."/>
            <person name="Hansel C.M."/>
        </authorList>
    </citation>
    <scope>NUCLEOTIDE SEQUENCE [LARGE SCALE GENOMIC DNA]</scope>
    <source>
        <strain evidence="1 2">AP3s5-JAC2a</strain>
    </source>
</reference>
<name>A0A177C6D8_9PLEO</name>